<dbReference type="InterPro" id="IPR006680">
    <property type="entry name" value="Amidohydro-rel"/>
</dbReference>
<feature type="domain" description="Amidohydrolase-related" evidence="5">
    <location>
        <begin position="79"/>
        <end position="359"/>
    </location>
</feature>
<proteinExistence type="inferred from homology"/>
<dbReference type="PANTHER" id="PTHR11113">
    <property type="entry name" value="N-ACETYLGLUCOSAMINE-6-PHOSPHATE DEACETYLASE"/>
    <property type="match status" value="1"/>
</dbReference>
<evidence type="ECO:0000313" key="8">
    <source>
        <dbReference type="Proteomes" id="UP000391919"/>
    </source>
</evidence>
<comment type="similarity">
    <text evidence="1">Belongs to the metallo-dependent hydrolases superfamily. Adenine deaminase family.</text>
</comment>
<dbReference type="InterPro" id="IPR032466">
    <property type="entry name" value="Metal_Hydrolase"/>
</dbReference>
<accession>A0A5J4J702</accession>
<dbReference type="AlphaFoldDB" id="A0A5J4J702"/>
<dbReference type="EMBL" id="BKZQ01000025">
    <property type="protein sequence ID" value="GER70702.1"/>
    <property type="molecule type" value="Genomic_DNA"/>
</dbReference>
<evidence type="ECO:0000259" key="6">
    <source>
        <dbReference type="Pfam" id="PF13382"/>
    </source>
</evidence>
<keyword evidence="8" id="KW-1185">Reference proteome</keyword>
<keyword evidence="3" id="KW-0378">Hydrolase</keyword>
<dbReference type="Pfam" id="PF01979">
    <property type="entry name" value="Amidohydro_1"/>
    <property type="match status" value="1"/>
</dbReference>
<dbReference type="InterPro" id="IPR011059">
    <property type="entry name" value="Metal-dep_hydrolase_composite"/>
</dbReference>
<name>A0A5J4J702_9BACI</name>
<comment type="catalytic activity">
    <reaction evidence="4">
        <text>adenine + H2O + H(+) = hypoxanthine + NH4(+)</text>
        <dbReference type="Rhea" id="RHEA:23688"/>
        <dbReference type="ChEBI" id="CHEBI:15377"/>
        <dbReference type="ChEBI" id="CHEBI:15378"/>
        <dbReference type="ChEBI" id="CHEBI:16708"/>
        <dbReference type="ChEBI" id="CHEBI:17368"/>
        <dbReference type="ChEBI" id="CHEBI:28938"/>
        <dbReference type="EC" id="3.5.4.2"/>
    </reaction>
</comment>
<evidence type="ECO:0000256" key="2">
    <source>
        <dbReference type="ARBA" id="ARBA00012782"/>
    </source>
</evidence>
<evidence type="ECO:0000256" key="1">
    <source>
        <dbReference type="ARBA" id="ARBA00006773"/>
    </source>
</evidence>
<dbReference type="RefSeq" id="WP_151681140.1">
    <property type="nucleotide sequence ID" value="NZ_BKZP01000030.1"/>
</dbReference>
<dbReference type="PANTHER" id="PTHR11113:SF6">
    <property type="entry name" value="ADENINE DEAMINASE YERA-RELATED"/>
    <property type="match status" value="1"/>
</dbReference>
<evidence type="ECO:0000313" key="7">
    <source>
        <dbReference type="EMBL" id="GER70702.1"/>
    </source>
</evidence>
<dbReference type="InterPro" id="IPR026912">
    <property type="entry name" value="Adenine_deam_C"/>
</dbReference>
<dbReference type="Gene3D" id="2.30.40.10">
    <property type="entry name" value="Urease, subunit C, domain 1"/>
    <property type="match status" value="1"/>
</dbReference>
<feature type="domain" description="Adenine deaminase C-terminal" evidence="6">
    <location>
        <begin position="410"/>
        <end position="571"/>
    </location>
</feature>
<reference evidence="7 8" key="1">
    <citation type="submission" date="2019-09" db="EMBL/GenBank/DDBJ databases">
        <title>Draft genome sequence of Bacillus sp. JC-7.</title>
        <authorList>
            <person name="Tanaka N."/>
            <person name="Shiwa Y."/>
            <person name="Fujita N."/>
            <person name="Tanasupawat S."/>
        </authorList>
    </citation>
    <scope>NUCLEOTIDE SEQUENCE [LARGE SCALE GENOMIC DNA]</scope>
    <source>
        <strain evidence="7 8">JC-7</strain>
    </source>
</reference>
<dbReference type="SUPFAM" id="SSF51338">
    <property type="entry name" value="Composite domain of metallo-dependent hydrolases"/>
    <property type="match status" value="1"/>
</dbReference>
<comment type="caution">
    <text evidence="7">The sequence shown here is derived from an EMBL/GenBank/DDBJ whole genome shotgun (WGS) entry which is preliminary data.</text>
</comment>
<evidence type="ECO:0000259" key="5">
    <source>
        <dbReference type="Pfam" id="PF01979"/>
    </source>
</evidence>
<evidence type="ECO:0000256" key="3">
    <source>
        <dbReference type="ARBA" id="ARBA00022801"/>
    </source>
</evidence>
<sequence>MLDQRYRWKNKQIREHVAVLDGNLAPTMVLKNARFLHSTLRKWISGHIWIYQDRIVYTGDKLPENLAGCEVVDCSGQWLVPGYVEPHVHPFQLYNPQSFALYAAQTGTTTLINDNLMLVLLSDKKKAFSLVQRFRHFPVTMYWWARFDGQTELANEEMIFSHESVKSWLEHDAVLQGGELTGWPKLADGDDLILHWIQEAKRMRKKIEGHFPGASEKTLAKMMLFGADCDHEAMTGKEVLNRLMQGYTISLRYSSIRPDLPALLDEIKTLGIDQYDQMFFTSDGSSPAFYEQGVLDRMIKIAMKHGVPPVDAYLMASYNVARYYNIQHLHGMIATGRVASINFLESETNPVPVSVLSKGIWMKKDGKAVEQEEPIDWESFGHGPLQLEWDLEYDDLQFSMPFGIEMSNSVITKPYSITYDVSYDVLPDDYEDNFLMLMDKKGKWRINTLIKGFAKGLMGLASSYSSTGDILCIGKSKSDMMLAFKRMKELGGGIVIAEKGEIVHEIPLPVGGIMSDQNMEDLIGQMKKFAEVLKKRGYHYDDPMYSLLFLCATHLPYIRITSKGMYDVMKKTILFPTIMR</sequence>
<dbReference type="Gene3D" id="3.20.20.140">
    <property type="entry name" value="Metal-dependent hydrolases"/>
    <property type="match status" value="1"/>
</dbReference>
<protein>
    <recommendedName>
        <fullName evidence="2">adenine deaminase</fullName>
        <ecNumber evidence="2">3.5.4.2</ecNumber>
    </recommendedName>
</protein>
<evidence type="ECO:0000256" key="4">
    <source>
        <dbReference type="ARBA" id="ARBA00047720"/>
    </source>
</evidence>
<gene>
    <name evidence="7" type="ORF">BpJC7_20050</name>
</gene>
<dbReference type="Proteomes" id="UP000391919">
    <property type="component" value="Unassembled WGS sequence"/>
</dbReference>
<dbReference type="Pfam" id="PF13382">
    <property type="entry name" value="Adenine_deam_C"/>
    <property type="match status" value="1"/>
</dbReference>
<dbReference type="EC" id="3.5.4.2" evidence="2"/>
<organism evidence="7 8">
    <name type="scientific">Weizmannia acidilactici</name>
    <dbReference type="NCBI Taxonomy" id="2607726"/>
    <lineage>
        <taxon>Bacteria</taxon>
        <taxon>Bacillati</taxon>
        <taxon>Bacillota</taxon>
        <taxon>Bacilli</taxon>
        <taxon>Bacillales</taxon>
        <taxon>Bacillaceae</taxon>
        <taxon>Heyndrickxia</taxon>
    </lineage>
</organism>
<dbReference type="GO" id="GO:0000034">
    <property type="term" value="F:adenine deaminase activity"/>
    <property type="evidence" value="ECO:0007669"/>
    <property type="project" value="UniProtKB-EC"/>
</dbReference>
<dbReference type="SUPFAM" id="SSF51556">
    <property type="entry name" value="Metallo-dependent hydrolases"/>
    <property type="match status" value="1"/>
</dbReference>